<keyword evidence="6 7" id="KW-0665">Pyrimidine biosynthesis</keyword>
<dbReference type="STRING" id="877455.Metbo_0952"/>
<dbReference type="InterPro" id="IPR002801">
    <property type="entry name" value="Asp_carbamoylTrfase_reg"/>
</dbReference>
<gene>
    <name evidence="7" type="primary">pyrI</name>
    <name evidence="10" type="ordered locus">Metbo_0952</name>
</gene>
<dbReference type="PANTHER" id="PTHR35805:SF1">
    <property type="entry name" value="ASPARTATE CARBAMOYLTRANSFERASE REGULATORY CHAIN"/>
    <property type="match status" value="1"/>
</dbReference>
<dbReference type="PANTHER" id="PTHR35805">
    <property type="entry name" value="ASPARTATE CARBAMOYLTRANSFERASE REGULATORY CHAIN"/>
    <property type="match status" value="1"/>
</dbReference>
<dbReference type="SUPFAM" id="SSF57825">
    <property type="entry name" value="Aspartate carbamoyltransferase, Regulatory-chain, C-terminal domain"/>
    <property type="match status" value="1"/>
</dbReference>
<dbReference type="GO" id="GO:0046872">
    <property type="term" value="F:metal ion binding"/>
    <property type="evidence" value="ECO:0007669"/>
    <property type="project" value="UniProtKB-KW"/>
</dbReference>
<comment type="function">
    <text evidence="1 7">Involved in allosteric regulation of aspartate carbamoyltransferase.</text>
</comment>
<dbReference type="InterPro" id="IPR020545">
    <property type="entry name" value="Asp_carbamoyltransf_reg_N"/>
</dbReference>
<evidence type="ECO:0000256" key="3">
    <source>
        <dbReference type="ARBA" id="ARBA00021764"/>
    </source>
</evidence>
<dbReference type="InterPro" id="IPR036792">
    <property type="entry name" value="Asp_carbatrfase_reg_C_sf"/>
</dbReference>
<dbReference type="RefSeq" id="WP_013644550.1">
    <property type="nucleotide sequence ID" value="NC_015216.1"/>
</dbReference>
<dbReference type="Pfam" id="PF02748">
    <property type="entry name" value="PyrI_C"/>
    <property type="match status" value="1"/>
</dbReference>
<dbReference type="EMBL" id="CP002551">
    <property type="protein sequence ID" value="ADZ09199.1"/>
    <property type="molecule type" value="Genomic_DNA"/>
</dbReference>
<comment type="cofactor">
    <cofactor evidence="7">
        <name>Zn(2+)</name>
        <dbReference type="ChEBI" id="CHEBI:29105"/>
    </cofactor>
    <text evidence="7">Binds 1 zinc ion per subunit.</text>
</comment>
<dbReference type="GO" id="GO:0009347">
    <property type="term" value="C:aspartate carbamoyltransferase complex"/>
    <property type="evidence" value="ECO:0007669"/>
    <property type="project" value="InterPro"/>
</dbReference>
<comment type="subunit">
    <text evidence="7">Contains catalytic and regulatory chains.</text>
</comment>
<evidence type="ECO:0000256" key="6">
    <source>
        <dbReference type="ARBA" id="ARBA00022975"/>
    </source>
</evidence>
<evidence type="ECO:0000313" key="10">
    <source>
        <dbReference type="EMBL" id="ADZ09199.1"/>
    </source>
</evidence>
<feature type="domain" description="Aspartate carbamoyltransferase regulatory subunit C-terminal" evidence="9">
    <location>
        <begin position="103"/>
        <end position="150"/>
    </location>
</feature>
<dbReference type="InterPro" id="IPR020542">
    <property type="entry name" value="Asp_carbamoyltrfase_reg_C"/>
</dbReference>
<organism evidence="10 11">
    <name type="scientific">Methanobacterium lacus (strain AL-21)</name>
    <dbReference type="NCBI Taxonomy" id="877455"/>
    <lineage>
        <taxon>Archaea</taxon>
        <taxon>Methanobacteriati</taxon>
        <taxon>Methanobacteriota</taxon>
        <taxon>Methanomada group</taxon>
        <taxon>Methanobacteria</taxon>
        <taxon>Methanobacteriales</taxon>
        <taxon>Methanobacteriaceae</taxon>
        <taxon>Methanobacterium</taxon>
    </lineage>
</organism>
<keyword evidence="5 7" id="KW-0862">Zinc</keyword>
<dbReference type="Gene3D" id="3.30.70.140">
    <property type="entry name" value="Aspartate carbamoyltransferase regulatory subunit, N-terminal domain"/>
    <property type="match status" value="1"/>
</dbReference>
<dbReference type="GO" id="GO:0016740">
    <property type="term" value="F:transferase activity"/>
    <property type="evidence" value="ECO:0007669"/>
    <property type="project" value="UniProtKB-KW"/>
</dbReference>
<name>F0TC48_METLA</name>
<proteinExistence type="inferred from homology"/>
<dbReference type="HOGENOM" id="CLU_128576_0_0_2"/>
<dbReference type="OrthoDB" id="7000at2157"/>
<feature type="binding site" evidence="7">
    <location>
        <position position="141"/>
    </location>
    <ligand>
        <name>Zn(2+)</name>
        <dbReference type="ChEBI" id="CHEBI:29105"/>
    </ligand>
</feature>
<reference evidence="11" key="1">
    <citation type="submission" date="2011-02" db="EMBL/GenBank/DDBJ databases">
        <title>Complete sequence of Methanobacterium sp. AL-21.</title>
        <authorList>
            <consortium name="US DOE Joint Genome Institute"/>
            <person name="Lucas S."/>
            <person name="Copeland A."/>
            <person name="Lapidus A."/>
            <person name="Cheng J.-F."/>
            <person name="Goodwin L."/>
            <person name="Pitluck S."/>
            <person name="Chertkov O."/>
            <person name="Detter J.C."/>
            <person name="Han C."/>
            <person name="Tapia R."/>
            <person name="Land M."/>
            <person name="Hauser L."/>
            <person name="Kyrpides N."/>
            <person name="Ivanova N."/>
            <person name="Mikhailova N."/>
            <person name="Pagani I."/>
            <person name="Cadillo-Quiroz H."/>
            <person name="Imachi H."/>
            <person name="Zinder S."/>
            <person name="Liu W."/>
            <person name="Woyke T."/>
        </authorList>
    </citation>
    <scope>NUCLEOTIDE SEQUENCE [LARGE SCALE GENOMIC DNA]</scope>
    <source>
        <strain evidence="11">AL-21</strain>
    </source>
</reference>
<dbReference type="Pfam" id="PF01948">
    <property type="entry name" value="PyrI"/>
    <property type="match status" value="1"/>
</dbReference>
<comment type="similarity">
    <text evidence="2 7">Belongs to the PyrI family.</text>
</comment>
<protein>
    <recommendedName>
        <fullName evidence="3 7">Aspartate carbamoyltransferase regulatory chain</fullName>
    </recommendedName>
</protein>
<feature type="binding site" evidence="7">
    <location>
        <position position="138"/>
    </location>
    <ligand>
        <name>Zn(2+)</name>
        <dbReference type="ChEBI" id="CHEBI:29105"/>
    </ligand>
</feature>
<evidence type="ECO:0000256" key="4">
    <source>
        <dbReference type="ARBA" id="ARBA00022723"/>
    </source>
</evidence>
<evidence type="ECO:0000256" key="7">
    <source>
        <dbReference type="HAMAP-Rule" id="MF_00002"/>
    </source>
</evidence>
<evidence type="ECO:0000256" key="2">
    <source>
        <dbReference type="ARBA" id="ARBA00010498"/>
    </source>
</evidence>
<evidence type="ECO:0000256" key="5">
    <source>
        <dbReference type="ARBA" id="ARBA00022833"/>
    </source>
</evidence>
<accession>F0TC48</accession>
<feature type="binding site" evidence="7">
    <location>
        <position position="114"/>
    </location>
    <ligand>
        <name>Zn(2+)</name>
        <dbReference type="ChEBI" id="CHEBI:29105"/>
    </ligand>
</feature>
<dbReference type="SUPFAM" id="SSF54893">
    <property type="entry name" value="Aspartate carbamoyltransferase, Regulatory-chain, N-terminal domain"/>
    <property type="match status" value="1"/>
</dbReference>
<dbReference type="Gene3D" id="2.30.30.20">
    <property type="entry name" value="Aspartate carbamoyltransferase regulatory subunit, C-terminal domain"/>
    <property type="match status" value="1"/>
</dbReference>
<evidence type="ECO:0000259" key="9">
    <source>
        <dbReference type="Pfam" id="PF02748"/>
    </source>
</evidence>
<keyword evidence="10" id="KW-0808">Transferase</keyword>
<sequence length="155" mass="17404">MKTPRELKVKPIKNGTVIDHITANKALNVLKILGLPNKETSVTIAMNVKSSQMFAKDIVKIEGRELKSGEVDKIALIAPYATINIIRNYEILDKGKVKLTNNVKGILKCPNPNCITNTPEPVKTKFQVIDKNPLILRCYYCERIVNNDDIGIQFK</sequence>
<dbReference type="AlphaFoldDB" id="F0TC48"/>
<dbReference type="GO" id="GO:0006207">
    <property type="term" value="P:'de novo' pyrimidine nucleobase biosynthetic process"/>
    <property type="evidence" value="ECO:0007669"/>
    <property type="project" value="InterPro"/>
</dbReference>
<dbReference type="KEGG" id="mel:Metbo_0952"/>
<dbReference type="HAMAP" id="MF_00002">
    <property type="entry name" value="Asp_carb_tr_reg"/>
    <property type="match status" value="1"/>
</dbReference>
<dbReference type="NCBIfam" id="TIGR00240">
    <property type="entry name" value="ATCase_reg"/>
    <property type="match status" value="1"/>
</dbReference>
<evidence type="ECO:0000256" key="1">
    <source>
        <dbReference type="ARBA" id="ARBA00002565"/>
    </source>
</evidence>
<feature type="binding site" evidence="7">
    <location>
        <position position="109"/>
    </location>
    <ligand>
        <name>Zn(2+)</name>
        <dbReference type="ChEBI" id="CHEBI:29105"/>
    </ligand>
</feature>
<evidence type="ECO:0000259" key="8">
    <source>
        <dbReference type="Pfam" id="PF01948"/>
    </source>
</evidence>
<keyword evidence="11" id="KW-1185">Reference proteome</keyword>
<feature type="domain" description="Aspartate carbamoyltransferase regulatory subunit N-terminal" evidence="8">
    <location>
        <begin position="7"/>
        <end position="98"/>
    </location>
</feature>
<dbReference type="GeneID" id="10277401"/>
<dbReference type="GO" id="GO:0006221">
    <property type="term" value="P:pyrimidine nucleotide biosynthetic process"/>
    <property type="evidence" value="ECO:0007669"/>
    <property type="project" value="UniProtKB-UniRule"/>
</dbReference>
<dbReference type="Proteomes" id="UP000007490">
    <property type="component" value="Chromosome"/>
</dbReference>
<evidence type="ECO:0000313" key="11">
    <source>
        <dbReference type="Proteomes" id="UP000007490"/>
    </source>
</evidence>
<reference evidence="10 11" key="2">
    <citation type="journal article" date="2014" name="Int. J. Syst. Evol. Microbiol.">
        <title>Methanobacterium paludis sp. nov. and a novel strain of Methanobacterium lacus isolated from northern peatlands.</title>
        <authorList>
            <person name="Cadillo-Quiroz H."/>
            <person name="Brauer S.L."/>
            <person name="Goodson N."/>
            <person name="Yavitt J.B."/>
            <person name="Zinder S.H."/>
        </authorList>
    </citation>
    <scope>NUCLEOTIDE SEQUENCE [LARGE SCALE GENOMIC DNA]</scope>
    <source>
        <strain evidence="10 11">AL-21</strain>
    </source>
</reference>
<keyword evidence="4 7" id="KW-0479">Metal-binding</keyword>
<dbReference type="InterPro" id="IPR036793">
    <property type="entry name" value="Asp_carbatrfase_reg_N_sf"/>
</dbReference>
<dbReference type="eggNOG" id="arCOG04229">
    <property type="taxonomic scope" value="Archaea"/>
</dbReference>